<feature type="compositionally biased region" description="Basic residues" evidence="1">
    <location>
        <begin position="73"/>
        <end position="82"/>
    </location>
</feature>
<protein>
    <submittedName>
        <fullName evidence="4">Uncharacterized protein</fullName>
    </submittedName>
</protein>
<organism evidence="3 4">
    <name type="scientific">Acrobeloides nanus</name>
    <dbReference type="NCBI Taxonomy" id="290746"/>
    <lineage>
        <taxon>Eukaryota</taxon>
        <taxon>Metazoa</taxon>
        <taxon>Ecdysozoa</taxon>
        <taxon>Nematoda</taxon>
        <taxon>Chromadorea</taxon>
        <taxon>Rhabditida</taxon>
        <taxon>Tylenchina</taxon>
        <taxon>Cephalobomorpha</taxon>
        <taxon>Cephaloboidea</taxon>
        <taxon>Cephalobidae</taxon>
        <taxon>Acrobeloides</taxon>
    </lineage>
</organism>
<evidence type="ECO:0000313" key="4">
    <source>
        <dbReference type="WBParaSite" id="ACRNAN_Path_956.g3682.t1"/>
    </source>
</evidence>
<feature type="region of interest" description="Disordered" evidence="1">
    <location>
        <begin position="24"/>
        <end position="110"/>
    </location>
</feature>
<evidence type="ECO:0000313" key="3">
    <source>
        <dbReference type="Proteomes" id="UP000887540"/>
    </source>
</evidence>
<sequence>MKSIFIVFFLLSILYCTYAISHGPNSSANSDGISKNSKSSEEKLKNQPAGTRVKRVSHGPNSSANSDGITGTRVKRVSHGHKSSSTSDGISKNSKSSEEKPEGKPAGAHN</sequence>
<name>A0A914CDW3_9BILA</name>
<dbReference type="AlphaFoldDB" id="A0A914CDW3"/>
<keyword evidence="3" id="KW-1185">Reference proteome</keyword>
<evidence type="ECO:0000256" key="1">
    <source>
        <dbReference type="SAM" id="MobiDB-lite"/>
    </source>
</evidence>
<feature type="signal peptide" evidence="2">
    <location>
        <begin position="1"/>
        <end position="19"/>
    </location>
</feature>
<feature type="chain" id="PRO_5037064601" evidence="2">
    <location>
        <begin position="20"/>
        <end position="110"/>
    </location>
</feature>
<feature type="compositionally biased region" description="Polar residues" evidence="1">
    <location>
        <begin position="59"/>
        <end position="69"/>
    </location>
</feature>
<accession>A0A914CDW3</accession>
<dbReference type="Proteomes" id="UP000887540">
    <property type="component" value="Unplaced"/>
</dbReference>
<feature type="compositionally biased region" description="Polar residues" evidence="1">
    <location>
        <begin position="24"/>
        <end position="33"/>
    </location>
</feature>
<proteinExistence type="predicted"/>
<dbReference type="WBParaSite" id="ACRNAN_Path_956.g3682.t1">
    <property type="protein sequence ID" value="ACRNAN_Path_956.g3682.t1"/>
    <property type="gene ID" value="ACRNAN_Path_956.g3682"/>
</dbReference>
<evidence type="ECO:0000256" key="2">
    <source>
        <dbReference type="SAM" id="SignalP"/>
    </source>
</evidence>
<reference evidence="4" key="1">
    <citation type="submission" date="2022-11" db="UniProtKB">
        <authorList>
            <consortium name="WormBaseParasite"/>
        </authorList>
    </citation>
    <scope>IDENTIFICATION</scope>
</reference>
<keyword evidence="2" id="KW-0732">Signal</keyword>